<dbReference type="EMBL" id="CAVMBE010000096">
    <property type="protein sequence ID" value="CAK4033887.1"/>
    <property type="molecule type" value="Genomic_DNA"/>
</dbReference>
<feature type="compositionally biased region" description="Basic and acidic residues" evidence="1">
    <location>
        <begin position="197"/>
        <end position="213"/>
    </location>
</feature>
<name>A0AAI8Z7M1_9PEZI</name>
<feature type="compositionally biased region" description="Pro residues" evidence="1">
    <location>
        <begin position="296"/>
        <end position="307"/>
    </location>
</feature>
<organism evidence="3 4">
    <name type="scientific">Lecanosticta acicola</name>
    <dbReference type="NCBI Taxonomy" id="111012"/>
    <lineage>
        <taxon>Eukaryota</taxon>
        <taxon>Fungi</taxon>
        <taxon>Dikarya</taxon>
        <taxon>Ascomycota</taxon>
        <taxon>Pezizomycotina</taxon>
        <taxon>Dothideomycetes</taxon>
        <taxon>Dothideomycetidae</taxon>
        <taxon>Mycosphaerellales</taxon>
        <taxon>Mycosphaerellaceae</taxon>
        <taxon>Lecanosticta</taxon>
    </lineage>
</organism>
<evidence type="ECO:0000313" key="4">
    <source>
        <dbReference type="Proteomes" id="UP001296104"/>
    </source>
</evidence>
<dbReference type="InterPro" id="IPR040052">
    <property type="entry name" value="RBM17"/>
</dbReference>
<dbReference type="SUPFAM" id="SSF54928">
    <property type="entry name" value="RNA-binding domain, RBD"/>
    <property type="match status" value="1"/>
</dbReference>
<protein>
    <recommendedName>
        <fullName evidence="2">G-patch domain-containing protein</fullName>
    </recommendedName>
</protein>
<feature type="region of interest" description="Disordered" evidence="1">
    <location>
        <begin position="473"/>
        <end position="516"/>
    </location>
</feature>
<comment type="caution">
    <text evidence="3">The sequence shown here is derived from an EMBL/GenBank/DDBJ whole genome shotgun (WGS) entry which is preliminary data.</text>
</comment>
<feature type="region of interest" description="Disordered" evidence="1">
    <location>
        <begin position="27"/>
        <end position="168"/>
    </location>
</feature>
<evidence type="ECO:0000313" key="3">
    <source>
        <dbReference type="EMBL" id="CAK4033887.1"/>
    </source>
</evidence>
<dbReference type="GO" id="GO:0071011">
    <property type="term" value="C:precatalytic spliceosome"/>
    <property type="evidence" value="ECO:0007669"/>
    <property type="project" value="TreeGrafter"/>
</dbReference>
<feature type="compositionally biased region" description="Low complexity" evidence="1">
    <location>
        <begin position="308"/>
        <end position="317"/>
    </location>
</feature>
<evidence type="ECO:0000256" key="1">
    <source>
        <dbReference type="SAM" id="MobiDB-lite"/>
    </source>
</evidence>
<dbReference type="Proteomes" id="UP001296104">
    <property type="component" value="Unassembled WGS sequence"/>
</dbReference>
<dbReference type="PANTHER" id="PTHR13288:SF8">
    <property type="entry name" value="SPLICING FACTOR 45"/>
    <property type="match status" value="1"/>
</dbReference>
<dbReference type="GO" id="GO:0003676">
    <property type="term" value="F:nucleic acid binding"/>
    <property type="evidence" value="ECO:0007669"/>
    <property type="project" value="InterPro"/>
</dbReference>
<feature type="region of interest" description="Disordered" evidence="1">
    <location>
        <begin position="191"/>
        <end position="438"/>
    </location>
</feature>
<keyword evidence="4" id="KW-1185">Reference proteome</keyword>
<dbReference type="AlphaFoldDB" id="A0AAI8Z7M1"/>
<dbReference type="SMART" id="SM00443">
    <property type="entry name" value="G_patch"/>
    <property type="match status" value="1"/>
</dbReference>
<feature type="compositionally biased region" description="Basic and acidic residues" evidence="1">
    <location>
        <begin position="421"/>
        <end position="432"/>
    </location>
</feature>
<dbReference type="InterPro" id="IPR000467">
    <property type="entry name" value="G_patch_dom"/>
</dbReference>
<dbReference type="InterPro" id="IPR035979">
    <property type="entry name" value="RBD_domain_sf"/>
</dbReference>
<accession>A0AAI8Z7M1</accession>
<dbReference type="GO" id="GO:0045292">
    <property type="term" value="P:mRNA cis splicing, via spliceosome"/>
    <property type="evidence" value="ECO:0007669"/>
    <property type="project" value="InterPro"/>
</dbReference>
<evidence type="ECO:0000259" key="2">
    <source>
        <dbReference type="PROSITE" id="PS50174"/>
    </source>
</evidence>
<dbReference type="PANTHER" id="PTHR13288">
    <property type="entry name" value="SPLICING FACTOR 45 SPF45"/>
    <property type="match status" value="1"/>
</dbReference>
<dbReference type="Gene3D" id="3.30.70.330">
    <property type="match status" value="1"/>
</dbReference>
<feature type="domain" description="G-patch" evidence="2">
    <location>
        <begin position="438"/>
        <end position="489"/>
    </location>
</feature>
<proteinExistence type="predicted"/>
<sequence>MAEAPKKGRLTLYEDLLSEETRAEIAAKDAQSQAEEAKKKKDASILFKPTHLGKKTNKVPAKPKATFASAHKFSSSTSTTAAPLPTATSPETQHTSISSTPQQPQAPSQTAQKRGFDDWLANEEDEWNYYAHKPDRGVSRKKKKRGKQTQEQSWSWGDVYDPHTPVSFLDYPKSEVQFDINEQWKERLYSARKRERQRQGKEAKRSDSDDPASRNRKMLHVRIGMQLTGTGQPPNMEFAPPGSLHFAPPAECSSDAASRPQSTGTSSPYPARDHPSETGEEAFNRPMAMSMTPAVPVAPSPPVPAQIPPVSASPASAAKDEAQARAAAQIAAFKAKLAAQQAQKAAGATPPVAAAPEPQVPSPASGSNLTEDIPPPPPPESQHPAAASAQSVVVSAAPTYNPEYARMKAQQEAVDAQEPEQQDKPADVDAPRSNRPGQLGFAEKYMKKHGHQQGQGLGAQADGIITPIMLQQNKRKKRPDAEGGGFAAPATGRIVGGKRAKTAAHSGDGEGDAEAAQTKMSEVVKIEDMLANLDVDQEIQNNDLLQEIGEEMGTYGTVERLFIWRQHAGGNDDVFVKYTSPLSALNAIKACDGQEFADNVMKARFWDVEKFEQGEYA</sequence>
<dbReference type="InterPro" id="IPR012677">
    <property type="entry name" value="Nucleotide-bd_a/b_plait_sf"/>
</dbReference>
<reference evidence="3" key="1">
    <citation type="submission" date="2023-11" db="EMBL/GenBank/DDBJ databases">
        <authorList>
            <person name="Alioto T."/>
            <person name="Alioto T."/>
            <person name="Gomez Garrido J."/>
        </authorList>
    </citation>
    <scope>NUCLEOTIDE SEQUENCE</scope>
</reference>
<dbReference type="PROSITE" id="PS50174">
    <property type="entry name" value="G_PATCH"/>
    <property type="match status" value="1"/>
</dbReference>
<dbReference type="Pfam" id="PF01585">
    <property type="entry name" value="G-patch"/>
    <property type="match status" value="1"/>
</dbReference>
<feature type="compositionally biased region" description="Low complexity" evidence="1">
    <location>
        <begin position="382"/>
        <end position="398"/>
    </location>
</feature>
<feature type="compositionally biased region" description="Polar residues" evidence="1">
    <location>
        <begin position="255"/>
        <end position="268"/>
    </location>
</feature>
<gene>
    <name evidence="3" type="ORF">LECACI_7A009045</name>
</gene>
<feature type="compositionally biased region" description="Low complexity" evidence="1">
    <location>
        <begin position="64"/>
        <end position="112"/>
    </location>
</feature>
<feature type="compositionally biased region" description="Low complexity" evidence="1">
    <location>
        <begin position="324"/>
        <end position="365"/>
    </location>
</feature>